<name>A0A4V1J0Q5_9FUNG</name>
<keyword evidence="3" id="KW-1185">Reference proteome</keyword>
<gene>
    <name evidence="2" type="ORF">SYNPS1DRAFT_25903</name>
</gene>
<feature type="compositionally biased region" description="Low complexity" evidence="1">
    <location>
        <begin position="1"/>
        <end position="15"/>
    </location>
</feature>
<evidence type="ECO:0000256" key="1">
    <source>
        <dbReference type="SAM" id="MobiDB-lite"/>
    </source>
</evidence>
<dbReference type="AlphaFoldDB" id="A0A4V1J0Q5"/>
<organism evidence="2 3">
    <name type="scientific">Syncephalis pseudoplumigaleata</name>
    <dbReference type="NCBI Taxonomy" id="1712513"/>
    <lineage>
        <taxon>Eukaryota</taxon>
        <taxon>Fungi</taxon>
        <taxon>Fungi incertae sedis</taxon>
        <taxon>Zoopagomycota</taxon>
        <taxon>Zoopagomycotina</taxon>
        <taxon>Zoopagomycetes</taxon>
        <taxon>Zoopagales</taxon>
        <taxon>Piptocephalidaceae</taxon>
        <taxon>Syncephalis</taxon>
    </lineage>
</organism>
<feature type="region of interest" description="Disordered" evidence="1">
    <location>
        <begin position="1"/>
        <end position="22"/>
    </location>
</feature>
<proteinExistence type="predicted"/>
<evidence type="ECO:0000313" key="3">
    <source>
        <dbReference type="Proteomes" id="UP000278143"/>
    </source>
</evidence>
<feature type="compositionally biased region" description="Low complexity" evidence="1">
    <location>
        <begin position="145"/>
        <end position="162"/>
    </location>
</feature>
<reference evidence="3" key="1">
    <citation type="journal article" date="2018" name="Nat. Microbiol.">
        <title>Leveraging single-cell genomics to expand the fungal tree of life.</title>
        <authorList>
            <person name="Ahrendt S.R."/>
            <person name="Quandt C.A."/>
            <person name="Ciobanu D."/>
            <person name="Clum A."/>
            <person name="Salamov A."/>
            <person name="Andreopoulos B."/>
            <person name="Cheng J.F."/>
            <person name="Woyke T."/>
            <person name="Pelin A."/>
            <person name="Henrissat B."/>
            <person name="Reynolds N.K."/>
            <person name="Benny G.L."/>
            <person name="Smith M.E."/>
            <person name="James T.Y."/>
            <person name="Grigoriev I.V."/>
        </authorList>
    </citation>
    <scope>NUCLEOTIDE SEQUENCE [LARGE SCALE GENOMIC DNA]</scope>
    <source>
        <strain evidence="3">Benny S71-1</strain>
    </source>
</reference>
<dbReference type="Proteomes" id="UP000278143">
    <property type="component" value="Unassembled WGS sequence"/>
</dbReference>
<feature type="region of interest" description="Disordered" evidence="1">
    <location>
        <begin position="81"/>
        <end position="102"/>
    </location>
</feature>
<protein>
    <submittedName>
        <fullName evidence="2">Uncharacterized protein</fullName>
    </submittedName>
</protein>
<accession>A0A4V1J0Q5</accession>
<dbReference type="EMBL" id="KZ992181">
    <property type="protein sequence ID" value="RKP22379.1"/>
    <property type="molecule type" value="Genomic_DNA"/>
</dbReference>
<feature type="region of interest" description="Disordered" evidence="1">
    <location>
        <begin position="138"/>
        <end position="172"/>
    </location>
</feature>
<evidence type="ECO:0000313" key="2">
    <source>
        <dbReference type="EMBL" id="RKP22379.1"/>
    </source>
</evidence>
<sequence>MKRSASAMSMAKQSATQPSVDVMSLSKRRMVEFASSPPTSYPPQTHLSPGAYYANHPVNGYGERTAPISNVYGYHRTSAMPSSQVVGHGSAQPSSAYTTSYTAPYEPTAPSSAPVLVTRRGSSMLKHAHPAQIHGASPPYIDSMGATNATAPGAAATAAYGTSDPRNSSHHP</sequence>